<dbReference type="EMBL" id="JACCGK010000017">
    <property type="protein sequence ID" value="NYT74362.1"/>
    <property type="molecule type" value="Genomic_DNA"/>
</dbReference>
<dbReference type="SUPFAM" id="SSF53697">
    <property type="entry name" value="SIS domain"/>
    <property type="match status" value="1"/>
</dbReference>
<comment type="function">
    <text evidence="7">Catalyzes the reversible isomerization of glucose-6-phosphate to fructose-6-phosphate.</text>
</comment>
<evidence type="ECO:0000256" key="8">
    <source>
        <dbReference type="RuleBase" id="RU000612"/>
    </source>
</evidence>
<feature type="active site" description="Proton donor" evidence="7">
    <location>
        <position position="366"/>
    </location>
</feature>
<evidence type="ECO:0000313" key="9">
    <source>
        <dbReference type="EMBL" id="NYT74362.1"/>
    </source>
</evidence>
<feature type="active site" evidence="7">
    <location>
        <position position="520"/>
    </location>
</feature>
<dbReference type="PROSITE" id="PS00765">
    <property type="entry name" value="P_GLUCOSE_ISOMERASE_1"/>
    <property type="match status" value="1"/>
</dbReference>
<comment type="subcellular location">
    <subcellularLocation>
        <location evidence="7">Cytoplasm</location>
    </subcellularLocation>
</comment>
<dbReference type="CDD" id="cd05016">
    <property type="entry name" value="SIS_PGI_2"/>
    <property type="match status" value="1"/>
</dbReference>
<dbReference type="GO" id="GO:0097367">
    <property type="term" value="F:carbohydrate derivative binding"/>
    <property type="evidence" value="ECO:0007669"/>
    <property type="project" value="InterPro"/>
</dbReference>
<evidence type="ECO:0000256" key="2">
    <source>
        <dbReference type="ARBA" id="ARBA00006604"/>
    </source>
</evidence>
<dbReference type="EC" id="5.3.1.9" evidence="7"/>
<dbReference type="InterPro" id="IPR018189">
    <property type="entry name" value="Phosphoglucose_isomerase_CS"/>
</dbReference>
<comment type="pathway">
    <text evidence="1 7 8">Carbohydrate degradation; glycolysis; D-glyceraldehyde 3-phosphate and glycerone phosphate from D-glucose: step 2/4.</text>
</comment>
<keyword evidence="4 7" id="KW-0324">Glycolysis</keyword>
<protein>
    <recommendedName>
        <fullName evidence="7">Glucose-6-phosphate isomerase</fullName>
        <shortName evidence="7">GPI</shortName>
        <ecNumber evidence="7">5.3.1.9</ecNumber>
    </recommendedName>
    <alternativeName>
        <fullName evidence="7">Phosphoglucose isomerase</fullName>
        <shortName evidence="7">PGI</shortName>
    </alternativeName>
    <alternativeName>
        <fullName evidence="7">Phosphohexose isomerase</fullName>
        <shortName evidence="7">PHI</shortName>
    </alternativeName>
</protein>
<dbReference type="HAMAP" id="MF_00473">
    <property type="entry name" value="G6P_isomerase"/>
    <property type="match status" value="1"/>
</dbReference>
<dbReference type="RefSeq" id="WP_180094707.1">
    <property type="nucleotide sequence ID" value="NZ_JACCGK010000017.1"/>
</dbReference>
<evidence type="ECO:0000256" key="7">
    <source>
        <dbReference type="HAMAP-Rule" id="MF_00473"/>
    </source>
</evidence>
<dbReference type="GO" id="GO:0048029">
    <property type="term" value="F:monosaccharide binding"/>
    <property type="evidence" value="ECO:0007669"/>
    <property type="project" value="TreeGrafter"/>
</dbReference>
<dbReference type="GO" id="GO:0005829">
    <property type="term" value="C:cytosol"/>
    <property type="evidence" value="ECO:0007669"/>
    <property type="project" value="TreeGrafter"/>
</dbReference>
<evidence type="ECO:0000313" key="10">
    <source>
        <dbReference type="Proteomes" id="UP000520876"/>
    </source>
</evidence>
<keyword evidence="3 7" id="KW-0312">Gluconeogenesis</keyword>
<dbReference type="InterPro" id="IPR035482">
    <property type="entry name" value="SIS_PGI_2"/>
</dbReference>
<dbReference type="InterPro" id="IPR046348">
    <property type="entry name" value="SIS_dom_sf"/>
</dbReference>
<dbReference type="CDD" id="cd05015">
    <property type="entry name" value="SIS_PGI_1"/>
    <property type="match status" value="1"/>
</dbReference>
<dbReference type="GO" id="GO:0051156">
    <property type="term" value="P:glucose 6-phosphate metabolic process"/>
    <property type="evidence" value="ECO:0007669"/>
    <property type="project" value="TreeGrafter"/>
</dbReference>
<keyword evidence="10" id="KW-1185">Reference proteome</keyword>
<dbReference type="PROSITE" id="PS00174">
    <property type="entry name" value="P_GLUCOSE_ISOMERASE_2"/>
    <property type="match status" value="1"/>
</dbReference>
<dbReference type="GO" id="GO:0006094">
    <property type="term" value="P:gluconeogenesis"/>
    <property type="evidence" value="ECO:0007669"/>
    <property type="project" value="UniProtKB-UniRule"/>
</dbReference>
<keyword evidence="5 7" id="KW-0413">Isomerase</keyword>
<name>A0A7Z0SN38_9GAMM</name>
<dbReference type="NCBIfam" id="NF001211">
    <property type="entry name" value="PRK00179.1"/>
    <property type="match status" value="1"/>
</dbReference>
<comment type="similarity">
    <text evidence="2 7 8">Belongs to the GPI family.</text>
</comment>
<dbReference type="Proteomes" id="UP000520876">
    <property type="component" value="Unassembled WGS sequence"/>
</dbReference>
<dbReference type="AlphaFoldDB" id="A0A7Z0SN38"/>
<dbReference type="PANTHER" id="PTHR11469:SF1">
    <property type="entry name" value="GLUCOSE-6-PHOSPHATE ISOMERASE"/>
    <property type="match status" value="1"/>
</dbReference>
<dbReference type="Gene3D" id="1.10.1390.10">
    <property type="match status" value="1"/>
</dbReference>
<evidence type="ECO:0000256" key="3">
    <source>
        <dbReference type="ARBA" id="ARBA00022432"/>
    </source>
</evidence>
<dbReference type="PANTHER" id="PTHR11469">
    <property type="entry name" value="GLUCOSE-6-PHOSPHATE ISOMERASE"/>
    <property type="match status" value="1"/>
</dbReference>
<dbReference type="InterPro" id="IPR035476">
    <property type="entry name" value="SIS_PGI_1"/>
</dbReference>
<gene>
    <name evidence="7 9" type="primary">pgi</name>
    <name evidence="9" type="ORF">HZU72_18305</name>
</gene>
<sequence>MNSSSLQLSQRVYTPLNALQAHAERLQAQSLSDLIGSDTPSARRRSSSLAFTFNTLHLDLSKQRVTQETLSLLTDWAHSCGLEEKRKALFAGAKMNTSEKREAMHMAARWPTAATPPNGMEDAAAFCQQQRLRLAEIVERVHQREWFGATGQSITDVVHIGVGGSDLGPKLISEALADRPSHTVVNVHFVSSMDGTQLLPLMESLDPATTLLVLASKSFTTADTQFNVQTALVWLSESLEVDVPTICCYQLLGVSSRPDKMTEFGIPDAHQLVFKDWIGGRFSLWSPIGVSVAMQLGMAKFNSLLEGAHMMDRHFLETPLTENLPVLVALVGAWNCQFLNISSHAILPYDARLKSLPAYLQQLEMESNGKSVCLDGRSVTHATCPIIWGDVGSNAQHAFYQLMHQGGHTVSADFVAVAGREVAATQAVRESLASQEQLTLANCLAQAQLFALGDDAIPNALRGSMAQSHRGNQPNSLLLLNQLNAWSMGALLALYEHKVFVQSVLWNLNPFDQPGVELGKKLATRLYQALAGEASEQDIVHDIEHDIVHDIVNDPSTLQLLKKVSEWRK</sequence>
<keyword evidence="7" id="KW-0963">Cytoplasm</keyword>
<dbReference type="GO" id="GO:0006096">
    <property type="term" value="P:glycolytic process"/>
    <property type="evidence" value="ECO:0007669"/>
    <property type="project" value="UniProtKB-UniRule"/>
</dbReference>
<evidence type="ECO:0000256" key="4">
    <source>
        <dbReference type="ARBA" id="ARBA00023152"/>
    </source>
</evidence>
<reference evidence="9 10" key="1">
    <citation type="submission" date="2020-07" db="EMBL/GenBank/DDBJ databases">
        <title>Halomonas sp. QX-2 draft genome sequence.</title>
        <authorList>
            <person name="Qiu X."/>
        </authorList>
    </citation>
    <scope>NUCLEOTIDE SEQUENCE [LARGE SCALE GENOMIC DNA]</scope>
    <source>
        <strain evidence="9 10">QX-2</strain>
    </source>
</reference>
<feature type="active site" evidence="7">
    <location>
        <position position="397"/>
    </location>
</feature>
<dbReference type="InterPro" id="IPR023096">
    <property type="entry name" value="G6P_Isomerase_C"/>
</dbReference>
<proteinExistence type="inferred from homology"/>
<comment type="catalytic activity">
    <reaction evidence="6 7 8">
        <text>alpha-D-glucose 6-phosphate = beta-D-fructose 6-phosphate</text>
        <dbReference type="Rhea" id="RHEA:11816"/>
        <dbReference type="ChEBI" id="CHEBI:57634"/>
        <dbReference type="ChEBI" id="CHEBI:58225"/>
        <dbReference type="EC" id="5.3.1.9"/>
    </reaction>
</comment>
<accession>A0A7Z0SN38</accession>
<dbReference type="Pfam" id="PF00342">
    <property type="entry name" value="PGI"/>
    <property type="match status" value="1"/>
</dbReference>
<comment type="caution">
    <text evidence="9">The sequence shown here is derived from an EMBL/GenBank/DDBJ whole genome shotgun (WGS) entry which is preliminary data.</text>
</comment>
<dbReference type="FunFam" id="3.40.50.10490:FF:000060">
    <property type="entry name" value="Glucose-6-phosphate isomerase"/>
    <property type="match status" value="1"/>
</dbReference>
<dbReference type="UniPathway" id="UPA00109">
    <property type="reaction ID" value="UER00181"/>
</dbReference>
<dbReference type="PRINTS" id="PR00662">
    <property type="entry name" value="G6PISOMERASE"/>
</dbReference>
<evidence type="ECO:0000256" key="1">
    <source>
        <dbReference type="ARBA" id="ARBA00004926"/>
    </source>
</evidence>
<dbReference type="GO" id="GO:0004347">
    <property type="term" value="F:glucose-6-phosphate isomerase activity"/>
    <property type="evidence" value="ECO:0007669"/>
    <property type="project" value="UniProtKB-UniRule"/>
</dbReference>
<comment type="pathway">
    <text evidence="7">Carbohydrate biosynthesis; gluconeogenesis.</text>
</comment>
<evidence type="ECO:0000256" key="5">
    <source>
        <dbReference type="ARBA" id="ARBA00023235"/>
    </source>
</evidence>
<evidence type="ECO:0000256" key="6">
    <source>
        <dbReference type="ARBA" id="ARBA00029321"/>
    </source>
</evidence>
<dbReference type="InterPro" id="IPR001672">
    <property type="entry name" value="G6P_Isomerase"/>
</dbReference>
<organism evidence="9 10">
    <name type="scientific">Vreelandella sedimenti</name>
    <dbReference type="NCBI Taxonomy" id="2729618"/>
    <lineage>
        <taxon>Bacteria</taxon>
        <taxon>Pseudomonadati</taxon>
        <taxon>Pseudomonadota</taxon>
        <taxon>Gammaproteobacteria</taxon>
        <taxon>Oceanospirillales</taxon>
        <taxon>Halomonadaceae</taxon>
        <taxon>Vreelandella</taxon>
    </lineage>
</organism>
<dbReference type="Gene3D" id="3.40.50.10490">
    <property type="entry name" value="Glucose-6-phosphate isomerase like protein, domain 1"/>
    <property type="match status" value="2"/>
</dbReference>
<dbReference type="PROSITE" id="PS51463">
    <property type="entry name" value="P_GLUCOSE_ISOMERASE_3"/>
    <property type="match status" value="1"/>
</dbReference>
<dbReference type="UniPathway" id="UPA00138"/>